<dbReference type="SUPFAM" id="SSF52540">
    <property type="entry name" value="P-loop containing nucleoside triphosphate hydrolases"/>
    <property type="match status" value="1"/>
</dbReference>
<dbReference type="Pfam" id="PF03143">
    <property type="entry name" value="GTP_EFTU_D3"/>
    <property type="match status" value="1"/>
</dbReference>
<dbReference type="FunFam" id="3.40.50.300:FF:000003">
    <property type="entry name" value="Elongation factor Tu"/>
    <property type="match status" value="1"/>
</dbReference>
<evidence type="ECO:0000256" key="1">
    <source>
        <dbReference type="ARBA" id="ARBA00007249"/>
    </source>
</evidence>
<dbReference type="AlphaFoldDB" id="A0AAV4E9V9"/>
<dbReference type="PROSITE" id="PS51722">
    <property type="entry name" value="G_TR_2"/>
    <property type="match status" value="1"/>
</dbReference>
<dbReference type="Gene3D" id="3.40.50.300">
    <property type="entry name" value="P-loop containing nucleotide triphosphate hydrolases"/>
    <property type="match status" value="1"/>
</dbReference>
<keyword evidence="6" id="KW-0648">Protein biosynthesis</keyword>
<dbReference type="CDD" id="cd01884">
    <property type="entry name" value="EF_Tu"/>
    <property type="match status" value="1"/>
</dbReference>
<dbReference type="Pfam" id="PF00009">
    <property type="entry name" value="GTP_EFTU"/>
    <property type="match status" value="1"/>
</dbReference>
<dbReference type="InterPro" id="IPR000795">
    <property type="entry name" value="T_Tr_GTP-bd_dom"/>
</dbReference>
<dbReference type="EMBL" id="BMAT01010638">
    <property type="protein sequence ID" value="GFR57763.1"/>
    <property type="molecule type" value="Genomic_DNA"/>
</dbReference>
<keyword evidence="4" id="KW-0547">Nucleotide-binding</keyword>
<dbReference type="InterPro" id="IPR009001">
    <property type="entry name" value="Transl_elong_EF1A/Init_IF2_C"/>
</dbReference>
<protein>
    <recommendedName>
        <fullName evidence="3">Elongation factor Tu, mitochondrial</fullName>
        <ecNumber evidence="2">3.6.5.3</ecNumber>
    </recommendedName>
</protein>
<sequence length="508" mass="55741">MAAYIVRSAPSRISKCFPLLLSNFRGSDMTWPLSMSSKCPKGLFTLRLIGSEQFLRSFPIRQVATGAKDKRARSTNETIQKPHCNVGTIGHVDHGKTTLTAAITKVMSEKYSDDNKFVSYEAIDKAPDEIKRGITINSAHIEYVTKNRHYAHTDCPGHIDYVKNMITGASQMDGAILVVAATDGTMPQTREHLLLAKQIGVNSIVVFINKADAVDSEMVELVELEIREVLTEYGFDGENIPIVFGSALQALKGEQSELGEQKILELMDTIDKYIPTPDRNVEEPVLMPVEKLVSVPGRGTVAIGTLKRGVLSKGNPVEVVGHGNVVKSVASDIQVFGKSVKDCYAGDNVGVLLRGVKNAALQRGMILGPPGTLSQCNAFRAQLYLLTKQEGGRARPITTNYIQMMYSNTWNISACVRLPEDTTMLMPGEAVHTEVLLRLPMVLGAGQRFTIRENNLTTVTGLVTEILPPSDLKVKGFNEEKQTMNVIQGNAQVTRSARLKRKSQKTEK</sequence>
<dbReference type="PRINTS" id="PR00315">
    <property type="entry name" value="ELONGATNFCT"/>
</dbReference>
<evidence type="ECO:0000256" key="6">
    <source>
        <dbReference type="ARBA" id="ARBA00022917"/>
    </source>
</evidence>
<evidence type="ECO:0000313" key="11">
    <source>
        <dbReference type="Proteomes" id="UP000762676"/>
    </source>
</evidence>
<name>A0AAV4E9V9_9GAST</name>
<dbReference type="Pfam" id="PF03144">
    <property type="entry name" value="GTP_EFTU_D2"/>
    <property type="match status" value="1"/>
</dbReference>
<dbReference type="EC" id="3.6.5.3" evidence="2"/>
<dbReference type="GO" id="GO:0003746">
    <property type="term" value="F:translation elongation factor activity"/>
    <property type="evidence" value="ECO:0007669"/>
    <property type="project" value="UniProtKB-KW"/>
</dbReference>
<evidence type="ECO:0000256" key="7">
    <source>
        <dbReference type="ARBA" id="ARBA00023134"/>
    </source>
</evidence>
<dbReference type="GO" id="GO:0005739">
    <property type="term" value="C:mitochondrion"/>
    <property type="evidence" value="ECO:0007669"/>
    <property type="project" value="TreeGrafter"/>
</dbReference>
<evidence type="ECO:0000256" key="5">
    <source>
        <dbReference type="ARBA" id="ARBA00022768"/>
    </source>
</evidence>
<dbReference type="NCBIfam" id="NF009372">
    <property type="entry name" value="PRK12735.1"/>
    <property type="match status" value="1"/>
</dbReference>
<dbReference type="InterPro" id="IPR004160">
    <property type="entry name" value="Transl_elong_EFTu/EF1A_C"/>
</dbReference>
<keyword evidence="5 10" id="KW-0251">Elongation factor</keyword>
<dbReference type="Gene3D" id="2.40.30.10">
    <property type="entry name" value="Translation factors"/>
    <property type="match status" value="2"/>
</dbReference>
<accession>A0AAV4E9V9</accession>
<evidence type="ECO:0000256" key="2">
    <source>
        <dbReference type="ARBA" id="ARBA00011986"/>
    </source>
</evidence>
<feature type="domain" description="Tr-type G" evidence="9">
    <location>
        <begin position="81"/>
        <end position="278"/>
    </location>
</feature>
<evidence type="ECO:0000256" key="8">
    <source>
        <dbReference type="ARBA" id="ARBA00051990"/>
    </source>
</evidence>
<gene>
    <name evidence="10" type="ORF">ElyMa_005345700</name>
</gene>
<dbReference type="GO" id="GO:0003924">
    <property type="term" value="F:GTPase activity"/>
    <property type="evidence" value="ECO:0007669"/>
    <property type="project" value="InterPro"/>
</dbReference>
<dbReference type="NCBIfam" id="NF009373">
    <property type="entry name" value="PRK12736.1"/>
    <property type="match status" value="1"/>
</dbReference>
<evidence type="ECO:0000313" key="10">
    <source>
        <dbReference type="EMBL" id="GFR57763.1"/>
    </source>
</evidence>
<comment type="similarity">
    <text evidence="1">Belongs to the TRAFAC class translation factor GTPase superfamily. Classic translation factor GTPase family. EF-Tu/EF-1A subfamily.</text>
</comment>
<keyword evidence="7" id="KW-0342">GTP-binding</keyword>
<dbReference type="SUPFAM" id="SSF50447">
    <property type="entry name" value="Translation proteins"/>
    <property type="match status" value="1"/>
</dbReference>
<keyword evidence="11" id="KW-1185">Reference proteome</keyword>
<dbReference type="GO" id="GO:0070125">
    <property type="term" value="P:mitochondrial translational elongation"/>
    <property type="evidence" value="ECO:0007669"/>
    <property type="project" value="TreeGrafter"/>
</dbReference>
<reference evidence="10 11" key="1">
    <citation type="journal article" date="2021" name="Elife">
        <title>Chloroplast acquisition without the gene transfer in kleptoplastic sea slugs, Plakobranchus ocellatus.</title>
        <authorList>
            <person name="Maeda T."/>
            <person name="Takahashi S."/>
            <person name="Yoshida T."/>
            <person name="Shimamura S."/>
            <person name="Takaki Y."/>
            <person name="Nagai Y."/>
            <person name="Toyoda A."/>
            <person name="Suzuki Y."/>
            <person name="Arimoto A."/>
            <person name="Ishii H."/>
            <person name="Satoh N."/>
            <person name="Nishiyama T."/>
            <person name="Hasebe M."/>
            <person name="Maruyama T."/>
            <person name="Minagawa J."/>
            <person name="Obokata J."/>
            <person name="Shigenobu S."/>
        </authorList>
    </citation>
    <scope>NUCLEOTIDE SEQUENCE [LARGE SCALE GENOMIC DNA]</scope>
</reference>
<dbReference type="NCBIfam" id="NF000766">
    <property type="entry name" value="PRK00049.1"/>
    <property type="match status" value="1"/>
</dbReference>
<dbReference type="InterPro" id="IPR050055">
    <property type="entry name" value="EF-Tu_GTPase"/>
</dbReference>
<proteinExistence type="inferred from homology"/>
<dbReference type="Proteomes" id="UP000762676">
    <property type="component" value="Unassembled WGS sequence"/>
</dbReference>
<dbReference type="InterPro" id="IPR009000">
    <property type="entry name" value="Transl_B-barrel_sf"/>
</dbReference>
<evidence type="ECO:0000256" key="3">
    <source>
        <dbReference type="ARBA" id="ARBA00017898"/>
    </source>
</evidence>
<dbReference type="SUPFAM" id="SSF50465">
    <property type="entry name" value="EF-Tu/eEF-1alpha/eIF2-gamma C-terminal domain"/>
    <property type="match status" value="1"/>
</dbReference>
<dbReference type="InterPro" id="IPR027417">
    <property type="entry name" value="P-loop_NTPase"/>
</dbReference>
<dbReference type="PANTHER" id="PTHR43721">
    <property type="entry name" value="ELONGATION FACTOR TU-RELATED"/>
    <property type="match status" value="1"/>
</dbReference>
<evidence type="ECO:0000256" key="4">
    <source>
        <dbReference type="ARBA" id="ARBA00022741"/>
    </source>
</evidence>
<comment type="caution">
    <text evidence="10">The sequence shown here is derived from an EMBL/GenBank/DDBJ whole genome shotgun (WGS) entry which is preliminary data.</text>
</comment>
<dbReference type="GO" id="GO:0005525">
    <property type="term" value="F:GTP binding"/>
    <property type="evidence" value="ECO:0007669"/>
    <property type="project" value="UniProtKB-KW"/>
</dbReference>
<evidence type="ECO:0000259" key="9">
    <source>
        <dbReference type="PROSITE" id="PS51722"/>
    </source>
</evidence>
<dbReference type="FunFam" id="2.40.30.10:FF:000085">
    <property type="entry name" value="Elongation factor Tu"/>
    <property type="match status" value="1"/>
</dbReference>
<organism evidence="10 11">
    <name type="scientific">Elysia marginata</name>
    <dbReference type="NCBI Taxonomy" id="1093978"/>
    <lineage>
        <taxon>Eukaryota</taxon>
        <taxon>Metazoa</taxon>
        <taxon>Spiralia</taxon>
        <taxon>Lophotrochozoa</taxon>
        <taxon>Mollusca</taxon>
        <taxon>Gastropoda</taxon>
        <taxon>Heterobranchia</taxon>
        <taxon>Euthyneura</taxon>
        <taxon>Panpulmonata</taxon>
        <taxon>Sacoglossa</taxon>
        <taxon>Placobranchoidea</taxon>
        <taxon>Plakobranchidae</taxon>
        <taxon>Elysia</taxon>
    </lineage>
</organism>
<comment type="catalytic activity">
    <reaction evidence="8">
        <text>GTP + H2O = GDP + phosphate + H(+)</text>
        <dbReference type="Rhea" id="RHEA:19669"/>
        <dbReference type="ChEBI" id="CHEBI:15377"/>
        <dbReference type="ChEBI" id="CHEBI:15378"/>
        <dbReference type="ChEBI" id="CHEBI:37565"/>
        <dbReference type="ChEBI" id="CHEBI:43474"/>
        <dbReference type="ChEBI" id="CHEBI:58189"/>
        <dbReference type="EC" id="3.6.5.3"/>
    </reaction>
    <physiologicalReaction direction="left-to-right" evidence="8">
        <dbReference type="Rhea" id="RHEA:19670"/>
    </physiologicalReaction>
</comment>
<dbReference type="InterPro" id="IPR004161">
    <property type="entry name" value="EFTu-like_2"/>
</dbReference>
<dbReference type="InterPro" id="IPR041709">
    <property type="entry name" value="EF-Tu_GTP-bd"/>
</dbReference>
<dbReference type="PANTHER" id="PTHR43721:SF2">
    <property type="entry name" value="ELONGATION FACTOR TU, MITOCHONDRIAL"/>
    <property type="match status" value="1"/>
</dbReference>